<feature type="coiled-coil region" evidence="1">
    <location>
        <begin position="5"/>
        <end position="53"/>
    </location>
</feature>
<reference evidence="2 3" key="1">
    <citation type="journal article" date="2017" name="Genome Announc.">
        <title>Complete Genome Sequences of Two Acetylene-Fermenting Pelobacter acetylenicus Strains.</title>
        <authorList>
            <person name="Sutton J.M."/>
            <person name="Baesman S.M."/>
            <person name="Fierst J.L."/>
            <person name="Poret-Peterson A.T."/>
            <person name="Oremland R.S."/>
            <person name="Dunlap D.S."/>
            <person name="Akob D.M."/>
        </authorList>
    </citation>
    <scope>NUCLEOTIDE SEQUENCE [LARGE SCALE GENOMIC DNA]</scope>
    <source>
        <strain evidence="2 3">DSM 3247</strain>
    </source>
</reference>
<accession>A0A1L3GGR8</accession>
<gene>
    <name evidence="2" type="ORF">A7E75_08670</name>
</gene>
<dbReference type="KEGG" id="pace:A6070_02640"/>
<keyword evidence="1" id="KW-0175">Coiled coil</keyword>
<evidence type="ECO:0000313" key="3">
    <source>
        <dbReference type="Proteomes" id="UP000182264"/>
    </source>
</evidence>
<dbReference type="InterPro" id="IPR007236">
    <property type="entry name" value="SlyX"/>
</dbReference>
<dbReference type="Gene3D" id="1.20.5.300">
    <property type="match status" value="1"/>
</dbReference>
<dbReference type="AlphaFoldDB" id="A0A1L3GGR8"/>
<dbReference type="EMBL" id="CP015518">
    <property type="protein sequence ID" value="APG25080.1"/>
    <property type="molecule type" value="Genomic_DNA"/>
</dbReference>
<evidence type="ECO:0008006" key="4">
    <source>
        <dbReference type="Google" id="ProtNLM"/>
    </source>
</evidence>
<evidence type="ECO:0000313" key="2">
    <source>
        <dbReference type="EMBL" id="APG25080.1"/>
    </source>
</evidence>
<dbReference type="Pfam" id="PF04102">
    <property type="entry name" value="SlyX"/>
    <property type="match status" value="1"/>
</dbReference>
<evidence type="ECO:0000256" key="1">
    <source>
        <dbReference type="SAM" id="Coils"/>
    </source>
</evidence>
<keyword evidence="3" id="KW-1185">Reference proteome</keyword>
<organism evidence="2 3">
    <name type="scientific">Syntrophotalea acetylenica</name>
    <name type="common">Pelobacter acetylenicus</name>
    <dbReference type="NCBI Taxonomy" id="29542"/>
    <lineage>
        <taxon>Bacteria</taxon>
        <taxon>Pseudomonadati</taxon>
        <taxon>Thermodesulfobacteriota</taxon>
        <taxon>Desulfuromonadia</taxon>
        <taxon>Desulfuromonadales</taxon>
        <taxon>Syntrophotaleaceae</taxon>
        <taxon>Syntrophotalea</taxon>
    </lineage>
</organism>
<proteinExistence type="predicted"/>
<dbReference type="STRING" id="29542.A6070_02640"/>
<name>A0A1L3GGR8_SYNAC</name>
<sequence length="74" mass="8701">MIRMNETFLNRLAELEERMIGLEIRFTHQARQIDELNEVLTESAATIAVLRKQNDMFRQMLRALSPELPESPDE</sequence>
<dbReference type="Proteomes" id="UP000182264">
    <property type="component" value="Chromosome"/>
</dbReference>
<protein>
    <recommendedName>
        <fullName evidence="4">SlyX protein</fullName>
    </recommendedName>
</protein>